<proteinExistence type="predicted"/>
<dbReference type="EMBL" id="GGEC01085665">
    <property type="protein sequence ID" value="MBX66149.1"/>
    <property type="molecule type" value="Transcribed_RNA"/>
</dbReference>
<organism evidence="1">
    <name type="scientific">Rhizophora mucronata</name>
    <name type="common">Asiatic mangrove</name>
    <dbReference type="NCBI Taxonomy" id="61149"/>
    <lineage>
        <taxon>Eukaryota</taxon>
        <taxon>Viridiplantae</taxon>
        <taxon>Streptophyta</taxon>
        <taxon>Embryophyta</taxon>
        <taxon>Tracheophyta</taxon>
        <taxon>Spermatophyta</taxon>
        <taxon>Magnoliopsida</taxon>
        <taxon>eudicotyledons</taxon>
        <taxon>Gunneridae</taxon>
        <taxon>Pentapetalae</taxon>
        <taxon>rosids</taxon>
        <taxon>fabids</taxon>
        <taxon>Malpighiales</taxon>
        <taxon>Rhizophoraceae</taxon>
        <taxon>Rhizophora</taxon>
    </lineage>
</organism>
<sequence length="44" mass="5058">MKPNTPIFLGLTKNSQMCTTILLVTKGPLRKRKKKTINKTYTYS</sequence>
<accession>A0A2P2QGL1</accession>
<evidence type="ECO:0000313" key="1">
    <source>
        <dbReference type="EMBL" id="MBX66149.1"/>
    </source>
</evidence>
<protein>
    <submittedName>
        <fullName evidence="1">Uncharacterized protein</fullName>
    </submittedName>
</protein>
<reference evidence="1" key="1">
    <citation type="submission" date="2018-02" db="EMBL/GenBank/DDBJ databases">
        <title>Rhizophora mucronata_Transcriptome.</title>
        <authorList>
            <person name="Meera S.P."/>
            <person name="Sreeshan A."/>
            <person name="Augustine A."/>
        </authorList>
    </citation>
    <scope>NUCLEOTIDE SEQUENCE</scope>
    <source>
        <tissue evidence="1">Leaf</tissue>
    </source>
</reference>
<name>A0A2P2QGL1_RHIMU</name>
<dbReference type="AlphaFoldDB" id="A0A2P2QGL1"/>